<evidence type="ECO:0000256" key="1">
    <source>
        <dbReference type="SAM" id="SignalP"/>
    </source>
</evidence>
<dbReference type="EMBL" id="CAADEW010000017">
    <property type="protein sequence ID" value="VFJ47743.1"/>
    <property type="molecule type" value="Genomic_DNA"/>
</dbReference>
<organism evidence="2">
    <name type="scientific">Candidatus Kentrum sp. FW</name>
    <dbReference type="NCBI Taxonomy" id="2126338"/>
    <lineage>
        <taxon>Bacteria</taxon>
        <taxon>Pseudomonadati</taxon>
        <taxon>Pseudomonadota</taxon>
        <taxon>Gammaproteobacteria</taxon>
        <taxon>Candidatus Kentrum</taxon>
    </lineage>
</organism>
<proteinExistence type="predicted"/>
<protein>
    <submittedName>
        <fullName evidence="2">Curli production assembly/transport component CsgG</fullName>
    </submittedName>
</protein>
<reference evidence="2" key="1">
    <citation type="submission" date="2019-02" db="EMBL/GenBank/DDBJ databases">
        <authorList>
            <person name="Gruber-Vodicka R. H."/>
            <person name="Seah K. B. B."/>
        </authorList>
    </citation>
    <scope>NUCLEOTIDE SEQUENCE</scope>
    <source>
        <strain evidence="3">BECK_BZ106</strain>
        <strain evidence="2">BECK_BZ15</strain>
    </source>
</reference>
<feature type="chain" id="PRO_5033432436" evidence="1">
    <location>
        <begin position="19"/>
        <end position="209"/>
    </location>
</feature>
<evidence type="ECO:0000313" key="2">
    <source>
        <dbReference type="EMBL" id="VFJ47743.1"/>
    </source>
</evidence>
<gene>
    <name evidence="2" type="ORF">BECKFW1821A_GA0114235_101727</name>
    <name evidence="3" type="ORF">BECKFW1821B_GA0114236_10728</name>
</gene>
<feature type="signal peptide" evidence="1">
    <location>
        <begin position="1"/>
        <end position="18"/>
    </location>
</feature>
<dbReference type="InterPro" id="IPR005534">
    <property type="entry name" value="Curli_assmbl/transp-comp_CsgG"/>
</dbReference>
<dbReference type="PROSITE" id="PS51257">
    <property type="entry name" value="PROKAR_LIPOPROTEIN"/>
    <property type="match status" value="1"/>
</dbReference>
<name>A0A450S7A5_9GAMM</name>
<dbReference type="EMBL" id="CAADFD010000072">
    <property type="protein sequence ID" value="VFJ62280.1"/>
    <property type="molecule type" value="Genomic_DNA"/>
</dbReference>
<dbReference type="Gene3D" id="3.40.50.10610">
    <property type="entry name" value="ABC-type transport auxiliary lipoprotein component"/>
    <property type="match status" value="1"/>
</dbReference>
<accession>A0A450S7A5</accession>
<dbReference type="Pfam" id="PF03783">
    <property type="entry name" value="CsgG"/>
    <property type="match status" value="1"/>
</dbReference>
<dbReference type="AlphaFoldDB" id="A0A450S7A5"/>
<sequence length="209" mass="23134">MKRIYSVIFSLSFLYLLAACGSTYVEEDPAAGLVREEPVPTIPSYTGPKTAVAVLPLGLSARAAKRYPHLLEKSVGLGVHNMVLDVLFDTKRFRFVEEKPEIIEDIINRQVMSQSGFVAQEKAIEYGKMLGARKVIYGEVFEYAQGGETISGFSARQGFRHVVGVQIVYTDVETGEKLSFGSDRAFGSSHGEATDKAIRRAVYKMIDRL</sequence>
<dbReference type="GO" id="GO:0030288">
    <property type="term" value="C:outer membrane-bounded periplasmic space"/>
    <property type="evidence" value="ECO:0007669"/>
    <property type="project" value="InterPro"/>
</dbReference>
<evidence type="ECO:0000313" key="3">
    <source>
        <dbReference type="EMBL" id="VFJ62280.1"/>
    </source>
</evidence>
<keyword evidence="1" id="KW-0732">Signal</keyword>